<feature type="transmembrane region" description="Helical" evidence="1">
    <location>
        <begin position="545"/>
        <end position="563"/>
    </location>
</feature>
<dbReference type="Gene3D" id="3.30.70.1440">
    <property type="entry name" value="Multidrug efflux transporter AcrB pore domain"/>
    <property type="match status" value="1"/>
</dbReference>
<dbReference type="Gene3D" id="1.20.1640.10">
    <property type="entry name" value="Multidrug efflux transporter AcrB transmembrane domain"/>
    <property type="match status" value="2"/>
</dbReference>
<feature type="transmembrane region" description="Helical" evidence="1">
    <location>
        <begin position="883"/>
        <end position="903"/>
    </location>
</feature>
<reference evidence="3" key="1">
    <citation type="journal article" date="2019" name="PLoS Negl. Trop. Dis.">
        <title>Revisiting the worldwide diversity of Leptospira species in the environment.</title>
        <authorList>
            <person name="Vincent A.T."/>
            <person name="Schiettekatte O."/>
            <person name="Bourhy P."/>
            <person name="Veyrier F.J."/>
            <person name="Picardeau M."/>
        </authorList>
    </citation>
    <scope>NUCLEOTIDE SEQUENCE [LARGE SCALE GENOMIC DNA]</scope>
    <source>
        <strain evidence="3">201800272</strain>
    </source>
</reference>
<feature type="transmembrane region" description="Helical" evidence="1">
    <location>
        <begin position="857"/>
        <end position="876"/>
    </location>
</feature>
<dbReference type="SUPFAM" id="SSF82866">
    <property type="entry name" value="Multidrug efflux transporter AcrB transmembrane domain"/>
    <property type="match status" value="2"/>
</dbReference>
<dbReference type="Gene3D" id="3.30.70.1320">
    <property type="entry name" value="Multidrug efflux transporter AcrB pore domain like"/>
    <property type="match status" value="1"/>
</dbReference>
<proteinExistence type="predicted"/>
<feature type="transmembrane region" description="Helical" evidence="1">
    <location>
        <begin position="425"/>
        <end position="448"/>
    </location>
</feature>
<protein>
    <submittedName>
        <fullName evidence="2">Efflux RND transporter permease subunit</fullName>
    </submittedName>
</protein>
<keyword evidence="1" id="KW-0812">Transmembrane</keyword>
<sequence>MEALYKLFQRPITVYMFATSMILLGIVSLYRLPISLMPSIENPAITIITRYPGISPSKIEEILTKPIEEQISSVGNIQSIYSSSEEGESRINITFGATENIAKKSLDARARIDLIRSSFPREVEEPTITRFDPTDRPIFIVKLESNKLSLKELRTFAENKLKKKFERVDGISEINIGGGFEREISVKVDKEKLGFHKLKISEVMDALDRSNINLPVGQIRENDRLVNVKLVGRYTSIGEIPDTVIKVTSQDKILRLKDLALVNDGFRDRENISRENGKEIVAIFIQKAGDANSLEVCQELRSLVAEVHSPGIEINVNYDQSIAIQDAIDRVIQTAIYGGLIAIAVLFLFIRSIYAVCLISLSIPISIIITFSIMNFYKVGIDVMSLSGLALGVGMIVDSSIIIIESSFLKYQKFGFNKNIHFESASSVATELFASVLTNIAVFLPFLFASKETNQLYGGLAITVSGTLIISLIVSIILIPVLASTFFLKRNQQFQESEIWKTIHSMKVPMPKWNVFSFIKKINYLNIQEYYKRSLLFTLENPKKLYITYCILIIFGIFSIIFLKQEYMDPSDTGEIRASVELETGIHLDATNKKILELESILSKQESIQKVTSKVEKWHADVNITLKPEFISDTVNVIENLKIETESIPGIFVFFSEAGPGADSKELDVEFIGDDSKTLQEIAKEAAKIIGGIEGIQQVALRFREGKDEIVLNFDRKKAGSNRLSSADVANAMKTSLTGSIPTKFLEDDKEVDIKVRFDQKDRMDLAQVLSTSFPSSDKSTVFLSSLIDLEERKGETRIYRKNKRKVATISAKLGTLDTGTAVQRISGKLSSLELPSNYYFEFGDSYKKLQKNQYEMFFLFSISGIIIYLLLAMLFESFYYPLLIIFCVPSGIFASLIFLFFMRMTLNISVYIGLIMLTGIAVNNAIILVDSVIKDLSNQPWKEKVINCSLDRLRPILITTMTTVLGLLPTAISTGSGSQLWRPLGITVVIGLSVSSIFTLYLIPTLILIKRSQTEDTL</sequence>
<feature type="transmembrane region" description="Helical" evidence="1">
    <location>
        <begin position="909"/>
        <end position="934"/>
    </location>
</feature>
<dbReference type="InterPro" id="IPR001036">
    <property type="entry name" value="Acrflvin-R"/>
</dbReference>
<organism evidence="2 3">
    <name type="scientific">Leptospira yanagawae</name>
    <dbReference type="NCBI Taxonomy" id="293069"/>
    <lineage>
        <taxon>Bacteria</taxon>
        <taxon>Pseudomonadati</taxon>
        <taxon>Spirochaetota</taxon>
        <taxon>Spirochaetia</taxon>
        <taxon>Leptospirales</taxon>
        <taxon>Leptospiraceae</taxon>
        <taxon>Leptospira</taxon>
    </lineage>
</organism>
<accession>A0ABY2LZH2</accession>
<feature type="transmembrane region" description="Helical" evidence="1">
    <location>
        <begin position="985"/>
        <end position="1010"/>
    </location>
</feature>
<gene>
    <name evidence="2" type="ORF">EHQ46_15880</name>
</gene>
<evidence type="ECO:0000313" key="2">
    <source>
        <dbReference type="EMBL" id="TGL17934.1"/>
    </source>
</evidence>
<dbReference type="InterPro" id="IPR027463">
    <property type="entry name" value="AcrB_DN_DC_subdom"/>
</dbReference>
<dbReference type="Gene3D" id="3.30.70.1430">
    <property type="entry name" value="Multidrug efflux transporter AcrB pore domain"/>
    <property type="match status" value="2"/>
</dbReference>
<keyword evidence="1" id="KW-0472">Membrane</keyword>
<comment type="caution">
    <text evidence="2">The sequence shown here is derived from an EMBL/GenBank/DDBJ whole genome shotgun (WGS) entry which is preliminary data.</text>
</comment>
<dbReference type="Gene3D" id="3.30.2090.10">
    <property type="entry name" value="Multidrug efflux transporter AcrB TolC docking domain, DN and DC subdomains"/>
    <property type="match status" value="2"/>
</dbReference>
<feature type="transmembrane region" description="Helical" evidence="1">
    <location>
        <begin position="12"/>
        <end position="32"/>
    </location>
</feature>
<dbReference type="PRINTS" id="PR00702">
    <property type="entry name" value="ACRIFLAVINRP"/>
</dbReference>
<dbReference type="RefSeq" id="WP_135636979.1">
    <property type="nucleotide sequence ID" value="NZ_RQFU01000020.1"/>
</dbReference>
<dbReference type="Proteomes" id="UP000298200">
    <property type="component" value="Unassembled WGS sequence"/>
</dbReference>
<feature type="transmembrane region" description="Helical" evidence="1">
    <location>
        <begin position="383"/>
        <end position="404"/>
    </location>
</feature>
<dbReference type="PANTHER" id="PTHR32063:SF0">
    <property type="entry name" value="SWARMING MOTILITY PROTEIN SWRC"/>
    <property type="match status" value="1"/>
</dbReference>
<evidence type="ECO:0000256" key="1">
    <source>
        <dbReference type="SAM" id="Phobius"/>
    </source>
</evidence>
<dbReference type="PANTHER" id="PTHR32063">
    <property type="match status" value="1"/>
</dbReference>
<evidence type="ECO:0000313" key="3">
    <source>
        <dbReference type="Proteomes" id="UP000298200"/>
    </source>
</evidence>
<dbReference type="EMBL" id="RQFU01000020">
    <property type="protein sequence ID" value="TGL17934.1"/>
    <property type="molecule type" value="Genomic_DNA"/>
</dbReference>
<feature type="transmembrane region" description="Helical" evidence="1">
    <location>
        <begin position="460"/>
        <end position="488"/>
    </location>
</feature>
<feature type="transmembrane region" description="Helical" evidence="1">
    <location>
        <begin position="357"/>
        <end position="377"/>
    </location>
</feature>
<keyword evidence="3" id="KW-1185">Reference proteome</keyword>
<dbReference type="SUPFAM" id="SSF82693">
    <property type="entry name" value="Multidrug efflux transporter AcrB pore domain, PN1, PN2, PC1 and PC2 subdomains"/>
    <property type="match status" value="2"/>
</dbReference>
<keyword evidence="1" id="KW-1133">Transmembrane helix</keyword>
<dbReference type="Pfam" id="PF00873">
    <property type="entry name" value="ACR_tran"/>
    <property type="match status" value="1"/>
</dbReference>
<name>A0ABY2LZH2_9LEPT</name>
<dbReference type="SUPFAM" id="SSF82714">
    <property type="entry name" value="Multidrug efflux transporter AcrB TolC docking domain, DN and DC subdomains"/>
    <property type="match status" value="2"/>
</dbReference>